<dbReference type="AlphaFoldDB" id="A8RG41"/>
<dbReference type="Proteomes" id="UP000005396">
    <property type="component" value="Unassembled WGS sequence"/>
</dbReference>
<accession>A8RG41</accession>
<reference evidence="1 2" key="2">
    <citation type="submission" date="2007-09" db="EMBL/GenBank/DDBJ databases">
        <title>Draft genome sequence of Clostridium bolteae (ATCC BAA-613).</title>
        <authorList>
            <person name="Sudarsanam P."/>
            <person name="Ley R."/>
            <person name="Guruge J."/>
            <person name="Turnbaugh P.J."/>
            <person name="Mahowald M."/>
            <person name="Liep D."/>
            <person name="Gordon J."/>
        </authorList>
    </citation>
    <scope>NUCLEOTIDE SEQUENCE [LARGE SCALE GENOMIC DNA]</scope>
    <source>
        <strain evidence="2">ATCC BAA-613 / DSM 15670 / CCUG 46953 / JCM 12243 / WAL 16351</strain>
    </source>
</reference>
<proteinExistence type="predicted"/>
<comment type="caution">
    <text evidence="1">The sequence shown here is derived from an EMBL/GenBank/DDBJ whole genome shotgun (WGS) entry which is preliminary data.</text>
</comment>
<dbReference type="EMBL" id="ABCC02000001">
    <property type="protein sequence ID" value="EDP19571.1"/>
    <property type="molecule type" value="Genomic_DNA"/>
</dbReference>
<dbReference type="PaxDb" id="411902-CLOBOL_00038"/>
<dbReference type="HOGENOM" id="CLU_3372997_0_0_9"/>
<evidence type="ECO:0000313" key="1">
    <source>
        <dbReference type="EMBL" id="EDP19571.1"/>
    </source>
</evidence>
<organism evidence="1 2">
    <name type="scientific">Enterocloster bolteae (strain ATCC BAA-613 / DSM 15670 / CCUG 46953 / JCM 12243 / WAL 16351)</name>
    <name type="common">Clostridium bolteae</name>
    <dbReference type="NCBI Taxonomy" id="411902"/>
    <lineage>
        <taxon>Bacteria</taxon>
        <taxon>Bacillati</taxon>
        <taxon>Bacillota</taxon>
        <taxon>Clostridia</taxon>
        <taxon>Lachnospirales</taxon>
        <taxon>Lachnospiraceae</taxon>
        <taxon>Enterocloster</taxon>
    </lineage>
</organism>
<gene>
    <name evidence="1" type="ORF">CLOBOL_00038</name>
</gene>
<protein>
    <submittedName>
        <fullName evidence="1">Uncharacterized protein</fullName>
    </submittedName>
</protein>
<sequence length="34" mass="4005">MWMNRRNPRVQQFRYVPGYTGKQASKEAGGPVFF</sequence>
<name>A8RG41_ENTBW</name>
<reference evidence="1 2" key="1">
    <citation type="submission" date="2007-08" db="EMBL/GenBank/DDBJ databases">
        <authorList>
            <person name="Fulton L."/>
            <person name="Clifton S."/>
            <person name="Fulton B."/>
            <person name="Xu J."/>
            <person name="Minx P."/>
            <person name="Pepin K.H."/>
            <person name="Johnson M."/>
            <person name="Thiruvilangam P."/>
            <person name="Bhonagiri V."/>
            <person name="Nash W.E."/>
            <person name="Mardis E.R."/>
            <person name="Wilson R.K."/>
        </authorList>
    </citation>
    <scope>NUCLEOTIDE SEQUENCE [LARGE SCALE GENOMIC DNA]</scope>
    <source>
        <strain evidence="2">ATCC BAA-613 / DSM 15670 / CCUG 46953 / JCM 12243 / WAL 16351</strain>
    </source>
</reference>
<evidence type="ECO:0000313" key="2">
    <source>
        <dbReference type="Proteomes" id="UP000005396"/>
    </source>
</evidence>